<feature type="transmembrane region" description="Helical" evidence="13">
    <location>
        <begin position="298"/>
        <end position="316"/>
    </location>
</feature>
<keyword evidence="8" id="KW-0460">Magnesium</keyword>
<evidence type="ECO:0000256" key="6">
    <source>
        <dbReference type="ARBA" id="ARBA00022741"/>
    </source>
</evidence>
<evidence type="ECO:0000256" key="9">
    <source>
        <dbReference type="ARBA" id="ARBA00022967"/>
    </source>
</evidence>
<dbReference type="InterPro" id="IPR008250">
    <property type="entry name" value="ATPase_P-typ_transduc_dom_A_sf"/>
</dbReference>
<evidence type="ECO:0000256" key="1">
    <source>
        <dbReference type="ARBA" id="ARBA00004141"/>
    </source>
</evidence>
<feature type="domain" description="P-type ATPase C-terminal" evidence="15">
    <location>
        <begin position="837"/>
        <end position="1035"/>
    </location>
</feature>
<dbReference type="InterPro" id="IPR023298">
    <property type="entry name" value="ATPase_P-typ_TM_dom_sf"/>
</dbReference>
<evidence type="ECO:0000256" key="11">
    <source>
        <dbReference type="ARBA" id="ARBA00023136"/>
    </source>
</evidence>
<dbReference type="InterPro" id="IPR023214">
    <property type="entry name" value="HAD_sf"/>
</dbReference>
<feature type="transmembrane region" description="Helical" evidence="13">
    <location>
        <begin position="345"/>
        <end position="368"/>
    </location>
</feature>
<evidence type="ECO:0000259" key="14">
    <source>
        <dbReference type="Pfam" id="PF16209"/>
    </source>
</evidence>
<dbReference type="PROSITE" id="PS00154">
    <property type="entry name" value="ATPASE_E1_E2"/>
    <property type="match status" value="1"/>
</dbReference>
<comment type="similarity">
    <text evidence="2">Belongs to the cation transport ATPase (P-type) (TC 3.A.3) family. Type IV subfamily.</text>
</comment>
<dbReference type="Gene3D" id="3.40.1110.10">
    <property type="entry name" value="Calcium-transporting ATPase, cytoplasmic domain N"/>
    <property type="match status" value="1"/>
</dbReference>
<dbReference type="SFLD" id="SFLDS00003">
    <property type="entry name" value="Haloacid_Dehalogenase"/>
    <property type="match status" value="1"/>
</dbReference>
<name>A0A6C0C0B1_9ZZZZ</name>
<keyword evidence="10 13" id="KW-1133">Transmembrane helix</keyword>
<evidence type="ECO:0000259" key="15">
    <source>
        <dbReference type="Pfam" id="PF16212"/>
    </source>
</evidence>
<dbReference type="GO" id="GO:0000287">
    <property type="term" value="F:magnesium ion binding"/>
    <property type="evidence" value="ECO:0007669"/>
    <property type="project" value="InterPro"/>
</dbReference>
<evidence type="ECO:0000256" key="10">
    <source>
        <dbReference type="ARBA" id="ARBA00022989"/>
    </source>
</evidence>
<dbReference type="AlphaFoldDB" id="A0A6C0C0B1"/>
<keyword evidence="9" id="KW-1278">Translocase</keyword>
<dbReference type="InterPro" id="IPR018303">
    <property type="entry name" value="ATPase_P-typ_P_site"/>
</dbReference>
<evidence type="ECO:0000256" key="3">
    <source>
        <dbReference type="ARBA" id="ARBA00012189"/>
    </source>
</evidence>
<dbReference type="GO" id="GO:0016887">
    <property type="term" value="F:ATP hydrolysis activity"/>
    <property type="evidence" value="ECO:0007669"/>
    <property type="project" value="InterPro"/>
</dbReference>
<dbReference type="SUPFAM" id="SSF81665">
    <property type="entry name" value="Calcium ATPase, transmembrane domain M"/>
    <property type="match status" value="1"/>
</dbReference>
<dbReference type="Gene3D" id="3.40.50.1000">
    <property type="entry name" value="HAD superfamily/HAD-like"/>
    <property type="match status" value="1"/>
</dbReference>
<dbReference type="NCBIfam" id="TIGR01494">
    <property type="entry name" value="ATPase_P-type"/>
    <property type="match status" value="1"/>
</dbReference>
<dbReference type="SUPFAM" id="SSF81653">
    <property type="entry name" value="Calcium ATPase, transduction domain A"/>
    <property type="match status" value="1"/>
</dbReference>
<feature type="transmembrane region" description="Helical" evidence="13">
    <location>
        <begin position="873"/>
        <end position="892"/>
    </location>
</feature>
<dbReference type="FunFam" id="3.40.50.1000:FF:000014">
    <property type="entry name" value="Phospholipid-transporting ATPase"/>
    <property type="match status" value="1"/>
</dbReference>
<dbReference type="InterPro" id="IPR036412">
    <property type="entry name" value="HAD-like_sf"/>
</dbReference>
<evidence type="ECO:0000256" key="7">
    <source>
        <dbReference type="ARBA" id="ARBA00022840"/>
    </source>
</evidence>
<sequence length="1040" mass="116779">MTRARATPLLSERKIPWFCDCASSDTVTFEKLRGITNRIRTTKYTRWNFFPNALREQFQKQANLYFLAMTFAMAIGTHTNLWIGTIAAWSTATMLGGMVAISMTVSWCDDRARKREDTRINERTCEIIAGSGSMKNVDGAQIQWQRIKVGDVLRLREGQEIPADVVVLAADSQYNGGVCYAATANLDGETDLKLKHAIFAARSDDVIKYYRGHVYAKAPETDIYNFTGRLELSSPKDPSMSSFVLGMDNVLLRGCRVRNARNIICLVVYTGEDTRIMMNSHAAPSKLSNVERTINHSMWVAVAIQALLAFVIDITYNKSDKTVFRHLWYLYPNGYTPPSGALPDLLAYLIMYFVLYSNFVPVSLYATLEICNTMYAYFIARDPSMICTEDTQQVPAVARSTNLCHELGQISHIFSDKTGTLTKNIMTLVHVVTSDAPTREEDVVCMRGGFWHATELQQAATTEEAGAVWEVLAVCHTGVWNPVTEKLEFESPDEEALVRGVSLVGWRFWNSGNNAMEIRLRTLHDVRKKSQWSGGRQLQYNIIAINKFTSSRKRMSVVVEKDGETWLLVKGADNVMEQCARGGLSQNLKSKLALFSKKGLRTLVLGRRNLADFDVDDWVGRYKAAQLLTTNRDSALEQLASSIEQCVSIVGCTAIEDELQDDVVDTIVKIRHAGIKFWVLTGDKMETAISIGYSAGVLDHATMSLIVLATKKECRENVDSSYRFYTLNQARQLVVREPFNVYGLVLTGDFMLEIVPHANYRADFTKTAAKCQVVILARCSPLQKSQMVNLLRNDDADAGISLQPITLAIGDGANDVPMIMAAHVGVGIVGREGHQAANTADFAIGQFRFLQNLLFDHGRTNYRRACKCTRFTFWRNALQVLLMFYYTPLSGYTGTTLFEDNLRITFNFICTIPIIAIGLFDRDISSREALHRPELYNARSRQDFELSRQGMLWTLRSAFMHSAIVFTALLCAFPAFQMNSSGDYWTIGCFGYTLLVHSSTTRAALLTSTWNVGSVFSFFLTYFLYAVFLAPITLAYSHSF</sequence>
<comment type="catalytic activity">
    <reaction evidence="12">
        <text>ATP + H2O + phospholipidSide 1 = ADP + phosphate + phospholipidSide 2.</text>
        <dbReference type="EC" id="7.6.2.1"/>
    </reaction>
</comment>
<dbReference type="Gene3D" id="2.70.150.10">
    <property type="entry name" value="Calcium-transporting ATPase, cytoplasmic transduction domain A"/>
    <property type="match status" value="1"/>
</dbReference>
<proteinExistence type="inferred from homology"/>
<dbReference type="Pfam" id="PF13246">
    <property type="entry name" value="Cation_ATPase"/>
    <property type="match status" value="1"/>
</dbReference>
<dbReference type="GO" id="GO:0005886">
    <property type="term" value="C:plasma membrane"/>
    <property type="evidence" value="ECO:0007669"/>
    <property type="project" value="TreeGrafter"/>
</dbReference>
<dbReference type="SFLD" id="SFLDG00002">
    <property type="entry name" value="C1.7:_P-type_atpase_like"/>
    <property type="match status" value="1"/>
</dbReference>
<dbReference type="Pfam" id="PF16212">
    <property type="entry name" value="PhoLip_ATPase_C"/>
    <property type="match status" value="1"/>
</dbReference>
<evidence type="ECO:0000313" key="16">
    <source>
        <dbReference type="EMBL" id="QHS97810.1"/>
    </source>
</evidence>
<dbReference type="PANTHER" id="PTHR24092">
    <property type="entry name" value="PROBABLE PHOSPHOLIPID-TRANSPORTING ATPASE"/>
    <property type="match status" value="1"/>
</dbReference>
<dbReference type="InterPro" id="IPR044492">
    <property type="entry name" value="P_typ_ATPase_HD_dom"/>
</dbReference>
<dbReference type="SUPFAM" id="SSF56784">
    <property type="entry name" value="HAD-like"/>
    <property type="match status" value="1"/>
</dbReference>
<reference evidence="16" key="1">
    <citation type="journal article" date="2020" name="Nature">
        <title>Giant virus diversity and host interactions through global metagenomics.</title>
        <authorList>
            <person name="Schulz F."/>
            <person name="Roux S."/>
            <person name="Paez-Espino D."/>
            <person name="Jungbluth S."/>
            <person name="Walsh D.A."/>
            <person name="Denef V.J."/>
            <person name="McMahon K.D."/>
            <person name="Konstantinidis K.T."/>
            <person name="Eloe-Fadrosh E.A."/>
            <person name="Kyrpides N.C."/>
            <person name="Woyke T."/>
        </authorList>
    </citation>
    <scope>NUCLEOTIDE SEQUENCE</scope>
    <source>
        <strain evidence="16">GVMAG-M-3300020182-33</strain>
    </source>
</reference>
<dbReference type="GO" id="GO:0045332">
    <property type="term" value="P:phospholipid translocation"/>
    <property type="evidence" value="ECO:0007669"/>
    <property type="project" value="TreeGrafter"/>
</dbReference>
<feature type="transmembrane region" description="Helical" evidence="13">
    <location>
        <begin position="904"/>
        <end position="920"/>
    </location>
</feature>
<evidence type="ECO:0000256" key="5">
    <source>
        <dbReference type="ARBA" id="ARBA00022723"/>
    </source>
</evidence>
<dbReference type="InterPro" id="IPR032631">
    <property type="entry name" value="P-type_ATPase_N"/>
</dbReference>
<dbReference type="PRINTS" id="PR00119">
    <property type="entry name" value="CATATPASE"/>
</dbReference>
<dbReference type="SUPFAM" id="SSF81660">
    <property type="entry name" value="Metal cation-transporting ATPase, ATP-binding domain N"/>
    <property type="match status" value="1"/>
</dbReference>
<feature type="transmembrane region" description="Helical" evidence="13">
    <location>
        <begin position="64"/>
        <end position="83"/>
    </location>
</feature>
<dbReference type="SFLD" id="SFLDF00027">
    <property type="entry name" value="p-type_atpase"/>
    <property type="match status" value="1"/>
</dbReference>
<feature type="transmembrane region" description="Helical" evidence="13">
    <location>
        <begin position="958"/>
        <end position="976"/>
    </location>
</feature>
<feature type="transmembrane region" description="Helical" evidence="13">
    <location>
        <begin position="89"/>
        <end position="108"/>
    </location>
</feature>
<organism evidence="16">
    <name type="scientific">viral metagenome</name>
    <dbReference type="NCBI Taxonomy" id="1070528"/>
    <lineage>
        <taxon>unclassified sequences</taxon>
        <taxon>metagenomes</taxon>
        <taxon>organismal metagenomes</taxon>
    </lineage>
</organism>
<evidence type="ECO:0000256" key="8">
    <source>
        <dbReference type="ARBA" id="ARBA00022842"/>
    </source>
</evidence>
<keyword evidence="7" id="KW-0067">ATP-binding</keyword>
<keyword evidence="4 13" id="KW-0812">Transmembrane</keyword>
<protein>
    <recommendedName>
        <fullName evidence="3">P-type phospholipid transporter</fullName>
        <ecNumber evidence="3">7.6.2.1</ecNumber>
    </recommendedName>
</protein>
<dbReference type="GO" id="GO:0140326">
    <property type="term" value="F:ATPase-coupled intramembrane lipid transporter activity"/>
    <property type="evidence" value="ECO:0007669"/>
    <property type="project" value="UniProtKB-EC"/>
</dbReference>
<dbReference type="InterPro" id="IPR001757">
    <property type="entry name" value="P_typ_ATPase"/>
</dbReference>
<keyword evidence="5" id="KW-0479">Metal-binding</keyword>
<dbReference type="InterPro" id="IPR032630">
    <property type="entry name" value="P_typ_ATPase_c"/>
</dbReference>
<dbReference type="EC" id="7.6.2.1" evidence="3"/>
<evidence type="ECO:0000256" key="2">
    <source>
        <dbReference type="ARBA" id="ARBA00008109"/>
    </source>
</evidence>
<comment type="subcellular location">
    <subcellularLocation>
        <location evidence="1">Membrane</location>
        <topology evidence="1">Multi-pass membrane protein</topology>
    </subcellularLocation>
</comment>
<keyword evidence="11 13" id="KW-0472">Membrane</keyword>
<dbReference type="Pfam" id="PF16209">
    <property type="entry name" value="PhoLip_ATPase_N"/>
    <property type="match status" value="1"/>
</dbReference>
<evidence type="ECO:0000256" key="13">
    <source>
        <dbReference type="SAM" id="Phobius"/>
    </source>
</evidence>
<dbReference type="NCBIfam" id="TIGR01652">
    <property type="entry name" value="ATPase-Plipid"/>
    <property type="match status" value="1"/>
</dbReference>
<dbReference type="InterPro" id="IPR006539">
    <property type="entry name" value="P-type_ATPase_IV"/>
</dbReference>
<dbReference type="InterPro" id="IPR023299">
    <property type="entry name" value="ATPase_P-typ_cyto_dom_N"/>
</dbReference>
<dbReference type="PANTHER" id="PTHR24092:SF218">
    <property type="entry name" value="PHOSPHOLIPID-TRANSPORTING ATPASE"/>
    <property type="match status" value="1"/>
</dbReference>
<dbReference type="GO" id="GO:0005524">
    <property type="term" value="F:ATP binding"/>
    <property type="evidence" value="ECO:0007669"/>
    <property type="project" value="UniProtKB-KW"/>
</dbReference>
<dbReference type="EMBL" id="MN739304">
    <property type="protein sequence ID" value="QHS97810.1"/>
    <property type="molecule type" value="Genomic_DNA"/>
</dbReference>
<keyword evidence="6" id="KW-0547">Nucleotide-binding</keyword>
<feature type="domain" description="P-type ATPase N-terminal" evidence="14">
    <location>
        <begin position="36"/>
        <end position="75"/>
    </location>
</feature>
<evidence type="ECO:0000256" key="12">
    <source>
        <dbReference type="ARBA" id="ARBA00034036"/>
    </source>
</evidence>
<evidence type="ECO:0000256" key="4">
    <source>
        <dbReference type="ARBA" id="ARBA00022692"/>
    </source>
</evidence>
<accession>A0A6C0C0B1</accession>
<feature type="transmembrane region" description="Helical" evidence="13">
    <location>
        <begin position="1015"/>
        <end position="1036"/>
    </location>
</feature>